<protein>
    <submittedName>
        <fullName evidence="2">Uncharacterized protein</fullName>
    </submittedName>
</protein>
<gene>
    <name evidence="2" type="ORF">SAMN05428953_103166</name>
</gene>
<reference evidence="3" key="1">
    <citation type="submission" date="2016-10" db="EMBL/GenBank/DDBJ databases">
        <authorList>
            <person name="Varghese N."/>
            <person name="Submissions S."/>
        </authorList>
    </citation>
    <scope>NUCLEOTIDE SEQUENCE [LARGE SCALE GENOMIC DNA]</scope>
    <source>
        <strain evidence="3">CGMCC 1.11022</strain>
    </source>
</reference>
<evidence type="ECO:0000313" key="3">
    <source>
        <dbReference type="Proteomes" id="UP000198894"/>
    </source>
</evidence>
<keyword evidence="3" id="KW-1185">Reference proteome</keyword>
<organism evidence="2 3">
    <name type="scientific">Mesorhizobium muleiense</name>
    <dbReference type="NCBI Taxonomy" id="1004279"/>
    <lineage>
        <taxon>Bacteria</taxon>
        <taxon>Pseudomonadati</taxon>
        <taxon>Pseudomonadota</taxon>
        <taxon>Alphaproteobacteria</taxon>
        <taxon>Hyphomicrobiales</taxon>
        <taxon>Phyllobacteriaceae</taxon>
        <taxon>Mesorhizobium</taxon>
    </lineage>
</organism>
<evidence type="ECO:0000256" key="1">
    <source>
        <dbReference type="SAM" id="MobiDB-lite"/>
    </source>
</evidence>
<sequence length="60" mass="6465">MMRTVAKAPSPGLRFATATLSPRGEEVSKAGASLFSPPGRRWPRSGRMRGPFFAKKSVST</sequence>
<dbReference type="EMBL" id="FNEE01000003">
    <property type="protein sequence ID" value="SDI87546.1"/>
    <property type="molecule type" value="Genomic_DNA"/>
</dbReference>
<dbReference type="Proteomes" id="UP000198894">
    <property type="component" value="Unassembled WGS sequence"/>
</dbReference>
<feature type="region of interest" description="Disordered" evidence="1">
    <location>
        <begin position="19"/>
        <end position="60"/>
    </location>
</feature>
<dbReference type="AlphaFoldDB" id="A0A1G8P5G3"/>
<proteinExistence type="predicted"/>
<evidence type="ECO:0000313" key="2">
    <source>
        <dbReference type="EMBL" id="SDI87546.1"/>
    </source>
</evidence>
<accession>A0A1G8P5G3</accession>
<name>A0A1G8P5G3_9HYPH</name>